<feature type="transmembrane region" description="Helical" evidence="2">
    <location>
        <begin position="47"/>
        <end position="64"/>
    </location>
</feature>
<organism evidence="3">
    <name type="scientific">marine metagenome</name>
    <dbReference type="NCBI Taxonomy" id="408172"/>
    <lineage>
        <taxon>unclassified sequences</taxon>
        <taxon>metagenomes</taxon>
        <taxon>ecological metagenomes</taxon>
    </lineage>
</organism>
<feature type="region of interest" description="Disordered" evidence="1">
    <location>
        <begin position="1"/>
        <end position="32"/>
    </location>
</feature>
<proteinExistence type="predicted"/>
<dbReference type="AlphaFoldDB" id="A0A382TK02"/>
<evidence type="ECO:0000256" key="2">
    <source>
        <dbReference type="SAM" id="Phobius"/>
    </source>
</evidence>
<keyword evidence="2" id="KW-0812">Transmembrane</keyword>
<feature type="compositionally biased region" description="Basic and acidic residues" evidence="1">
    <location>
        <begin position="1"/>
        <end position="15"/>
    </location>
</feature>
<keyword evidence="2" id="KW-1133">Transmembrane helix</keyword>
<accession>A0A382TK02</accession>
<evidence type="ECO:0000313" key="3">
    <source>
        <dbReference type="EMBL" id="SVD22439.1"/>
    </source>
</evidence>
<protein>
    <recommendedName>
        <fullName evidence="4">Tetratricopeptide repeat-like domain-containing protein</fullName>
    </recommendedName>
</protein>
<dbReference type="EMBL" id="UINC01137226">
    <property type="protein sequence ID" value="SVD22439.1"/>
    <property type="molecule type" value="Genomic_DNA"/>
</dbReference>
<evidence type="ECO:0008006" key="4">
    <source>
        <dbReference type="Google" id="ProtNLM"/>
    </source>
</evidence>
<name>A0A382TK02_9ZZZZ</name>
<sequence length="132" mass="14704">MDKDNENKPLEENKLPEGTNGDETTAENAAERVYDERESWNKSKNSLFLILGVIAVAVAVSYFYEDSVIDEASEQSSQFLAADIDAAQAEERFKNFSDEFDDKLGGVARFRSAVLSYKDGRFREAAATFAKA</sequence>
<gene>
    <name evidence="3" type="ORF">METZ01_LOCUS375293</name>
</gene>
<reference evidence="3" key="1">
    <citation type="submission" date="2018-05" db="EMBL/GenBank/DDBJ databases">
        <authorList>
            <person name="Lanie J.A."/>
            <person name="Ng W.-L."/>
            <person name="Kazmierczak K.M."/>
            <person name="Andrzejewski T.M."/>
            <person name="Davidsen T.M."/>
            <person name="Wayne K.J."/>
            <person name="Tettelin H."/>
            <person name="Glass J.I."/>
            <person name="Rusch D."/>
            <person name="Podicherti R."/>
            <person name="Tsui H.-C.T."/>
            <person name="Winkler M.E."/>
        </authorList>
    </citation>
    <scope>NUCLEOTIDE SEQUENCE</scope>
</reference>
<evidence type="ECO:0000256" key="1">
    <source>
        <dbReference type="SAM" id="MobiDB-lite"/>
    </source>
</evidence>
<keyword evidence="2" id="KW-0472">Membrane</keyword>
<feature type="non-terminal residue" evidence="3">
    <location>
        <position position="132"/>
    </location>
</feature>